<accession>A0A1V5MDE7</accession>
<gene>
    <name evidence="1" type="ORF">BWY73_01233</name>
</gene>
<proteinExistence type="predicted"/>
<dbReference type="AlphaFoldDB" id="A0A1V5MDE7"/>
<name>A0A1V5MDE7_UNCT6</name>
<sequence>MLDSHPADLVKTLDTLLMGEVAHQLDQFGALDVLAGREVIRNQGHPTGIEDLAAVLPEFLNGRRGGQIVGKAEIDIDQDELPGTKAFLAAPGGQNLFR</sequence>
<dbReference type="Proteomes" id="UP000485484">
    <property type="component" value="Unassembled WGS sequence"/>
</dbReference>
<protein>
    <submittedName>
        <fullName evidence="1">Uncharacterized protein</fullName>
    </submittedName>
</protein>
<reference evidence="1" key="1">
    <citation type="submission" date="2017-02" db="EMBL/GenBank/DDBJ databases">
        <title>Delving into the versatile metabolic prowess of the omnipresent phylum Bacteroidetes.</title>
        <authorList>
            <person name="Nobu M.K."/>
            <person name="Mei R."/>
            <person name="Narihiro T."/>
            <person name="Kuroda K."/>
            <person name="Liu W.-T."/>
        </authorList>
    </citation>
    <scope>NUCLEOTIDE SEQUENCE</scope>
    <source>
        <strain evidence="1">ADurb.Bin417</strain>
    </source>
</reference>
<evidence type="ECO:0000313" key="1">
    <source>
        <dbReference type="EMBL" id="OPZ90841.1"/>
    </source>
</evidence>
<comment type="caution">
    <text evidence="1">The sequence shown here is derived from an EMBL/GenBank/DDBJ whole genome shotgun (WGS) entry which is preliminary data.</text>
</comment>
<organism evidence="1">
    <name type="scientific">candidate division TA06 bacterium ADurb.Bin417</name>
    <dbReference type="NCBI Taxonomy" id="1852828"/>
    <lineage>
        <taxon>Bacteria</taxon>
        <taxon>Bacteria division TA06</taxon>
    </lineage>
</organism>
<dbReference type="EMBL" id="MWAK01000224">
    <property type="protein sequence ID" value="OPZ90841.1"/>
    <property type="molecule type" value="Genomic_DNA"/>
</dbReference>